<protein>
    <submittedName>
        <fullName evidence="3">Transposase</fullName>
    </submittedName>
</protein>
<dbReference type="EMBL" id="UZAK01006840">
    <property type="protein sequence ID" value="VDO91041.1"/>
    <property type="molecule type" value="Genomic_DNA"/>
</dbReference>
<proteinExistence type="predicted"/>
<dbReference type="AlphaFoldDB" id="A0A183JQ23"/>
<evidence type="ECO:0000313" key="1">
    <source>
        <dbReference type="EMBL" id="VDO91041.1"/>
    </source>
</evidence>
<name>A0A183JQ23_9TREM</name>
<reference evidence="1 2" key="2">
    <citation type="submission" date="2018-11" db="EMBL/GenBank/DDBJ databases">
        <authorList>
            <consortium name="Pathogen Informatics"/>
        </authorList>
    </citation>
    <scope>NUCLEOTIDE SEQUENCE [LARGE SCALE GENOMIC DNA]</scope>
    <source>
        <strain evidence="1">Dakar</strain>
        <strain evidence="2">Dakar, Senegal</strain>
    </source>
</reference>
<evidence type="ECO:0000313" key="2">
    <source>
        <dbReference type="Proteomes" id="UP000279833"/>
    </source>
</evidence>
<dbReference type="WBParaSite" id="SCUD_0000481001-mRNA-1">
    <property type="protein sequence ID" value="SCUD_0000481001-mRNA-1"/>
    <property type="gene ID" value="SCUD_0000481001"/>
</dbReference>
<keyword evidence="2" id="KW-1185">Reference proteome</keyword>
<accession>A0A183JQ23</accession>
<evidence type="ECO:0000313" key="3">
    <source>
        <dbReference type="WBParaSite" id="SCUD_0000481001-mRNA-1"/>
    </source>
</evidence>
<organism evidence="3">
    <name type="scientific">Schistosoma curassoni</name>
    <dbReference type="NCBI Taxonomy" id="6186"/>
    <lineage>
        <taxon>Eukaryota</taxon>
        <taxon>Metazoa</taxon>
        <taxon>Spiralia</taxon>
        <taxon>Lophotrochozoa</taxon>
        <taxon>Platyhelminthes</taxon>
        <taxon>Trematoda</taxon>
        <taxon>Digenea</taxon>
        <taxon>Strigeidida</taxon>
        <taxon>Schistosomatoidea</taxon>
        <taxon>Schistosomatidae</taxon>
        <taxon>Schistosoma</taxon>
    </lineage>
</organism>
<reference evidence="3" key="1">
    <citation type="submission" date="2016-06" db="UniProtKB">
        <authorList>
            <consortium name="WormBaseParasite"/>
        </authorList>
    </citation>
    <scope>IDENTIFICATION</scope>
</reference>
<dbReference type="Proteomes" id="UP000279833">
    <property type="component" value="Unassembled WGS sequence"/>
</dbReference>
<gene>
    <name evidence="1" type="ORF">SCUD_LOCUS4810</name>
</gene>
<sequence length="51" mass="5758">MYLPTKMNGALHAKSPRNIVAYEEITIDIQEPIQPARLEDDDINPHQVANS</sequence>